<reference evidence="1 2" key="1">
    <citation type="submission" date="2018-06" db="EMBL/GenBank/DDBJ databases">
        <authorList>
            <consortium name="Pathogen Informatics"/>
            <person name="Doyle S."/>
        </authorList>
    </citation>
    <scope>NUCLEOTIDE SEQUENCE [LARGE SCALE GENOMIC DNA]</scope>
    <source>
        <strain evidence="1 2">NCTC12714</strain>
    </source>
</reference>
<dbReference type="AlphaFoldDB" id="A0A377PV28"/>
<dbReference type="EMBL" id="UGJE01000002">
    <property type="protein sequence ID" value="STQ86828.1"/>
    <property type="molecule type" value="Genomic_DNA"/>
</dbReference>
<keyword evidence="2" id="KW-1185">Reference proteome</keyword>
<name>A0A377PV28_9HELI</name>
<dbReference type="Proteomes" id="UP000255139">
    <property type="component" value="Unassembled WGS sequence"/>
</dbReference>
<sequence length="55" mass="6321">MARNEVETDSWVRDLLKEAQIPFKEQKGGTEELDNAFKLLLKPLMAMQGIQIFAQ</sequence>
<keyword evidence="1" id="KW-0808">Transferase</keyword>
<dbReference type="GO" id="GO:0032259">
    <property type="term" value="P:methylation"/>
    <property type="evidence" value="ECO:0007669"/>
    <property type="project" value="UniProtKB-KW"/>
</dbReference>
<organism evidence="1 2">
    <name type="scientific">Helicobacter muridarum</name>
    <dbReference type="NCBI Taxonomy" id="216"/>
    <lineage>
        <taxon>Bacteria</taxon>
        <taxon>Pseudomonadati</taxon>
        <taxon>Campylobacterota</taxon>
        <taxon>Epsilonproteobacteria</taxon>
        <taxon>Campylobacterales</taxon>
        <taxon>Helicobacteraceae</taxon>
        <taxon>Helicobacter</taxon>
    </lineage>
</organism>
<evidence type="ECO:0000313" key="1">
    <source>
        <dbReference type="EMBL" id="STQ86828.1"/>
    </source>
</evidence>
<dbReference type="GO" id="GO:0008168">
    <property type="term" value="F:methyltransferase activity"/>
    <property type="evidence" value="ECO:0007669"/>
    <property type="project" value="UniProtKB-KW"/>
</dbReference>
<accession>A0A377PV28</accession>
<proteinExistence type="predicted"/>
<protein>
    <submittedName>
        <fullName evidence="1">Adenine-specific DNA methyltransferase</fullName>
    </submittedName>
</protein>
<dbReference type="RefSeq" id="WP_233708840.1">
    <property type="nucleotide sequence ID" value="NZ_FZML01000016.1"/>
</dbReference>
<evidence type="ECO:0000313" key="2">
    <source>
        <dbReference type="Proteomes" id="UP000255139"/>
    </source>
</evidence>
<keyword evidence="1" id="KW-0489">Methyltransferase</keyword>
<gene>
    <name evidence="1" type="ORF">NCTC12714_01639</name>
</gene>